<evidence type="ECO:0000313" key="3">
    <source>
        <dbReference type="EMBL" id="KKL58532.1"/>
    </source>
</evidence>
<dbReference type="PANTHER" id="PTHR48051:SF1">
    <property type="entry name" value="RAS SUPPRESSOR PROTEIN 1"/>
    <property type="match status" value="1"/>
</dbReference>
<dbReference type="EMBL" id="LAZR01029791">
    <property type="protein sequence ID" value="KKL58532.1"/>
    <property type="molecule type" value="Genomic_DNA"/>
</dbReference>
<keyword evidence="2" id="KW-0677">Repeat</keyword>
<evidence type="ECO:0008006" key="4">
    <source>
        <dbReference type="Google" id="ProtNLM"/>
    </source>
</evidence>
<dbReference type="AlphaFoldDB" id="A0A0F9G5J0"/>
<keyword evidence="1" id="KW-0433">Leucine-rich repeat</keyword>
<dbReference type="Gene3D" id="3.80.10.10">
    <property type="entry name" value="Ribonuclease Inhibitor"/>
    <property type="match status" value="1"/>
</dbReference>
<dbReference type="PROSITE" id="PS51450">
    <property type="entry name" value="LRR"/>
    <property type="match status" value="1"/>
</dbReference>
<dbReference type="PANTHER" id="PTHR48051">
    <property type="match status" value="1"/>
</dbReference>
<dbReference type="InterPro" id="IPR001611">
    <property type="entry name" value="Leu-rich_rpt"/>
</dbReference>
<evidence type="ECO:0000256" key="1">
    <source>
        <dbReference type="ARBA" id="ARBA00022614"/>
    </source>
</evidence>
<proteinExistence type="predicted"/>
<comment type="caution">
    <text evidence="3">The sequence shown here is derived from an EMBL/GenBank/DDBJ whole genome shotgun (WGS) entry which is preliminary data.</text>
</comment>
<reference evidence="3" key="1">
    <citation type="journal article" date="2015" name="Nature">
        <title>Complex archaea that bridge the gap between prokaryotes and eukaryotes.</title>
        <authorList>
            <person name="Spang A."/>
            <person name="Saw J.H."/>
            <person name="Jorgensen S.L."/>
            <person name="Zaremba-Niedzwiedzka K."/>
            <person name="Martijn J."/>
            <person name="Lind A.E."/>
            <person name="van Eijk R."/>
            <person name="Schleper C."/>
            <person name="Guy L."/>
            <person name="Ettema T.J."/>
        </authorList>
    </citation>
    <scope>NUCLEOTIDE SEQUENCE</scope>
</reference>
<dbReference type="GO" id="GO:0005737">
    <property type="term" value="C:cytoplasm"/>
    <property type="evidence" value="ECO:0007669"/>
    <property type="project" value="TreeGrafter"/>
</dbReference>
<sequence length="299" mass="35393">MSINIVKNAEIERITGKYFEYLEDHEFLINENFRHLALLLNEKNTIQGIGIRTCILKRLPYSIKKIEFLNTLVLEHVDLEKMPNWITEIKNLGFLCLSGNKLSYFPENFVDLSYLDVLDLSYNKIALLPDLFGVMEFQILNLSDNNLTTLPFSFLNINADEIYLAGNPLEKEPDLKVRYIIEKINKFHPYLIDIVLPEFNFEFEDRDEDKIDRINKLIEEYDTFSIIISEEFLESERWQDKICYELIEIGYTSIDRLLDDDFLLGDPEIQYVAEEILHFILCDIKPNWKEIVTCEDFFI</sequence>
<dbReference type="Pfam" id="PF00560">
    <property type="entry name" value="LRR_1"/>
    <property type="match status" value="2"/>
</dbReference>
<name>A0A0F9G5J0_9ZZZZ</name>
<accession>A0A0F9G5J0</accession>
<protein>
    <recommendedName>
        <fullName evidence="4">TIR domain-containing protein</fullName>
    </recommendedName>
</protein>
<gene>
    <name evidence="3" type="ORF">LCGC14_2224440</name>
</gene>
<dbReference type="InterPro" id="IPR050216">
    <property type="entry name" value="LRR_domain-containing"/>
</dbReference>
<organism evidence="3">
    <name type="scientific">marine sediment metagenome</name>
    <dbReference type="NCBI Taxonomy" id="412755"/>
    <lineage>
        <taxon>unclassified sequences</taxon>
        <taxon>metagenomes</taxon>
        <taxon>ecological metagenomes</taxon>
    </lineage>
</organism>
<dbReference type="SUPFAM" id="SSF52058">
    <property type="entry name" value="L domain-like"/>
    <property type="match status" value="1"/>
</dbReference>
<dbReference type="InterPro" id="IPR032675">
    <property type="entry name" value="LRR_dom_sf"/>
</dbReference>
<evidence type="ECO:0000256" key="2">
    <source>
        <dbReference type="ARBA" id="ARBA00022737"/>
    </source>
</evidence>